<dbReference type="AlphaFoldDB" id="A0A7M1AXK3"/>
<sequence>MKQNSSLFNYTKELVKSLESYSINYKYKSIYPLFQHLVLPFIFILKEYGNISQPFGKWFIYIMIFIMIIGVLINPILGNLIDPGMSINIAIFLAFFLVLFSLPSTYSHFNVQTDGINFIVNNLKVNIHDIKTAELIEKNLEKMFTKVQSRISLYRWLLGLSWTIYVFFINKSFQISLKSQEVNIDALVQEIINTSTSFLLFSLFIIFLIQSYKMASETLFKTIEFGIIEFKYQLLIKDNENK</sequence>
<feature type="transmembrane region" description="Helical" evidence="1">
    <location>
        <begin position="83"/>
        <end position="102"/>
    </location>
</feature>
<keyword evidence="1" id="KW-0812">Transmembrane</keyword>
<dbReference type="RefSeq" id="WP_193113466.1">
    <property type="nucleotide sequence ID" value="NZ_CP041165.1"/>
</dbReference>
<accession>A0A7M1AXK3</accession>
<evidence type="ECO:0000256" key="1">
    <source>
        <dbReference type="SAM" id="Phobius"/>
    </source>
</evidence>
<organism evidence="2 3">
    <name type="scientific">Sulfurimonas marina</name>
    <dbReference type="NCBI Taxonomy" id="2590551"/>
    <lineage>
        <taxon>Bacteria</taxon>
        <taxon>Pseudomonadati</taxon>
        <taxon>Campylobacterota</taxon>
        <taxon>Epsilonproteobacteria</taxon>
        <taxon>Campylobacterales</taxon>
        <taxon>Sulfurimonadaceae</taxon>
        <taxon>Sulfurimonas</taxon>
    </lineage>
</organism>
<feature type="transmembrane region" description="Helical" evidence="1">
    <location>
        <begin position="191"/>
        <end position="209"/>
    </location>
</feature>
<keyword evidence="3" id="KW-1185">Reference proteome</keyword>
<keyword evidence="1" id="KW-1133">Transmembrane helix</keyword>
<dbReference type="EMBL" id="CP041165">
    <property type="protein sequence ID" value="QOP42145.1"/>
    <property type="molecule type" value="Genomic_DNA"/>
</dbReference>
<keyword evidence="1" id="KW-0472">Membrane</keyword>
<reference evidence="2 3" key="1">
    <citation type="submission" date="2019-06" db="EMBL/GenBank/DDBJ databases">
        <title>Sulfurimonas gotlandica sp. nov., a chemoautotrophic and psychrotolerant epsilonproteobacterium isolated from a pelagic redoxcline, and an emended description of the genus Sulfurimonas.</title>
        <authorList>
            <person name="Wang S."/>
            <person name="Jiang L."/>
            <person name="Shao Z."/>
        </authorList>
    </citation>
    <scope>NUCLEOTIDE SEQUENCE [LARGE SCALE GENOMIC DNA]</scope>
    <source>
        <strain evidence="2 3">B2</strain>
    </source>
</reference>
<dbReference type="KEGG" id="smax:FJR03_10525"/>
<gene>
    <name evidence="2" type="ORF">FJR03_10525</name>
</gene>
<name>A0A7M1AXK3_9BACT</name>
<protein>
    <submittedName>
        <fullName evidence="2">Uncharacterized protein</fullName>
    </submittedName>
</protein>
<proteinExistence type="predicted"/>
<dbReference type="Proteomes" id="UP000593910">
    <property type="component" value="Chromosome"/>
</dbReference>
<evidence type="ECO:0000313" key="2">
    <source>
        <dbReference type="EMBL" id="QOP42145.1"/>
    </source>
</evidence>
<evidence type="ECO:0000313" key="3">
    <source>
        <dbReference type="Proteomes" id="UP000593910"/>
    </source>
</evidence>
<feature type="transmembrane region" description="Helical" evidence="1">
    <location>
        <begin position="153"/>
        <end position="171"/>
    </location>
</feature>
<feature type="transmembrane region" description="Helical" evidence="1">
    <location>
        <begin position="58"/>
        <end position="77"/>
    </location>
</feature>